<dbReference type="AlphaFoldDB" id="G9AH52"/>
<keyword evidence="2" id="KW-0614">Plasmid</keyword>
<geneLocation type="plasmid" evidence="2 3">
    <name>pSfHH103e</name>
</geneLocation>
<dbReference type="PATRIC" id="fig|380.5.peg.5477"/>
<dbReference type="Proteomes" id="UP000007735">
    <property type="component" value="Plasmid pSfHH103e"/>
</dbReference>
<organism evidence="2 3">
    <name type="scientific">Sinorhizobium fredii (strain HH103)</name>
    <dbReference type="NCBI Taxonomy" id="1117943"/>
    <lineage>
        <taxon>Bacteria</taxon>
        <taxon>Pseudomonadati</taxon>
        <taxon>Pseudomonadota</taxon>
        <taxon>Alphaproteobacteria</taxon>
        <taxon>Hyphomicrobiales</taxon>
        <taxon>Rhizobiaceae</taxon>
        <taxon>Sinorhizobium/Ensifer group</taxon>
        <taxon>Sinorhizobium</taxon>
    </lineage>
</organism>
<protein>
    <recommendedName>
        <fullName evidence="4">CopG family transcriptional regulator</fullName>
    </recommendedName>
</protein>
<name>G9AH52_SINF1</name>
<sequence length="82" mass="8956">MLVREADMRTTLAIDDDVLIAAKAMAAQQHRSLGDVISDLARRSLRRPRSGGERNGIPLLSTQPDAPPVTLEIVNALRDELP</sequence>
<dbReference type="SUPFAM" id="SSF47598">
    <property type="entry name" value="Ribbon-helix-helix"/>
    <property type="match status" value="1"/>
</dbReference>
<dbReference type="KEGG" id="sfh:SFHH103_05922"/>
<reference evidence="2 3" key="1">
    <citation type="journal article" date="2012" name="J. Bacteriol.">
        <title>Genome sequence of the soybean symbiont Sinorhizobium fredii HH103.</title>
        <authorList>
            <person name="Weidner S."/>
            <person name="Becker A."/>
            <person name="Bonilla I."/>
            <person name="Jaenicke S."/>
            <person name="Lloret J."/>
            <person name="Margaret I."/>
            <person name="Puhler A."/>
            <person name="Ruiz-Sainz J.E."/>
            <person name="Schneiker-Bekel S."/>
            <person name="Szczepanowski R."/>
            <person name="Vinardell J.M."/>
            <person name="Zehner S."/>
            <person name="Gottfert M."/>
        </authorList>
    </citation>
    <scope>NUCLEOTIDE SEQUENCE [LARGE SCALE GENOMIC DNA]</scope>
    <source>
        <strain evidence="2 3">HH103</strain>
        <plasmid evidence="3">pSfHH103e</plasmid>
    </source>
</reference>
<proteinExistence type="predicted"/>
<evidence type="ECO:0000313" key="2">
    <source>
        <dbReference type="EMBL" id="CCF00384.1"/>
    </source>
</evidence>
<evidence type="ECO:0008006" key="4">
    <source>
        <dbReference type="Google" id="ProtNLM"/>
    </source>
</evidence>
<evidence type="ECO:0000313" key="3">
    <source>
        <dbReference type="Proteomes" id="UP000007735"/>
    </source>
</evidence>
<dbReference type="InterPro" id="IPR010985">
    <property type="entry name" value="Ribbon_hlx_hlx"/>
</dbReference>
<dbReference type="HOGENOM" id="CLU_186849_1_0_5"/>
<evidence type="ECO:0000256" key="1">
    <source>
        <dbReference type="SAM" id="MobiDB-lite"/>
    </source>
</evidence>
<gene>
    <name evidence="2" type="ordered locus">SFHH103_05922</name>
</gene>
<accession>G9AH52</accession>
<dbReference type="EMBL" id="HE616899">
    <property type="protein sequence ID" value="CCF00384.1"/>
    <property type="molecule type" value="Genomic_DNA"/>
</dbReference>
<feature type="region of interest" description="Disordered" evidence="1">
    <location>
        <begin position="37"/>
        <end position="65"/>
    </location>
</feature>
<dbReference type="GO" id="GO:0006355">
    <property type="term" value="P:regulation of DNA-templated transcription"/>
    <property type="evidence" value="ECO:0007669"/>
    <property type="project" value="InterPro"/>
</dbReference>